<evidence type="ECO:0000313" key="11">
    <source>
        <dbReference type="Proteomes" id="UP001385951"/>
    </source>
</evidence>
<accession>A0AAW0GTC1</accession>
<feature type="region of interest" description="Disordered" evidence="7">
    <location>
        <begin position="144"/>
        <end position="166"/>
    </location>
</feature>
<keyword evidence="6 8" id="KW-0472">Membrane</keyword>
<keyword evidence="5 8" id="KW-1133">Transmembrane helix</keyword>
<evidence type="ECO:0000256" key="2">
    <source>
        <dbReference type="ARBA" id="ARBA00022448"/>
    </source>
</evidence>
<dbReference type="CDD" id="cd09630">
    <property type="entry name" value="CDH_like_cytochrome"/>
    <property type="match status" value="1"/>
</dbReference>
<evidence type="ECO:0000259" key="9">
    <source>
        <dbReference type="PROSITE" id="PS50939"/>
    </source>
</evidence>
<feature type="compositionally biased region" description="Basic and acidic residues" evidence="7">
    <location>
        <begin position="398"/>
        <end position="417"/>
    </location>
</feature>
<dbReference type="Pfam" id="PF03188">
    <property type="entry name" value="Cytochrom_B561"/>
    <property type="match status" value="1"/>
</dbReference>
<evidence type="ECO:0000256" key="6">
    <source>
        <dbReference type="ARBA" id="ARBA00023136"/>
    </source>
</evidence>
<evidence type="ECO:0000256" key="7">
    <source>
        <dbReference type="SAM" id="MobiDB-lite"/>
    </source>
</evidence>
<reference evidence="10 11" key="1">
    <citation type="submission" date="2022-09" db="EMBL/GenBank/DDBJ databases">
        <authorList>
            <person name="Palmer J.M."/>
        </authorList>
    </citation>
    <scope>NUCLEOTIDE SEQUENCE [LARGE SCALE GENOMIC DNA]</scope>
    <source>
        <strain evidence="10 11">DSM 7382</strain>
    </source>
</reference>
<dbReference type="Gene3D" id="2.60.40.1210">
    <property type="entry name" value="Cellobiose dehydrogenase, cytochrome domain"/>
    <property type="match status" value="1"/>
</dbReference>
<keyword evidence="3 8" id="KW-0812">Transmembrane</keyword>
<dbReference type="PANTHER" id="PTHR47797:SF3">
    <property type="entry name" value="CYTOCHROME B561 DOMAIN-CONTAINING PROTEIN"/>
    <property type="match status" value="1"/>
</dbReference>
<dbReference type="PROSITE" id="PS50939">
    <property type="entry name" value="CYTOCHROME_B561"/>
    <property type="match status" value="1"/>
</dbReference>
<evidence type="ECO:0000256" key="1">
    <source>
        <dbReference type="ARBA" id="ARBA00004370"/>
    </source>
</evidence>
<sequence>MCITASVNGSMVTYELKSLNQLGWMAIGFGTSMSNSAHVILWKNADDKVTISQRRSPGQVEPLLDPSPPRVATLSPRTNLSSITSPTLAFDIPKNNDTLQQLVWAFGITPPSNSSPSADLEQHLDAGPFTLNLTKFIDIPDIPSPTQTSSTASNTSSTSSSPTSSGLQNGAHSMTLVAHAVLSFIGFLVLLPFTALLARWTRTRTTHWFKAHWILNAVVGLPITLVGWLLGPLSVSQQNRVHVVNEHQIFGVILFALYVVQMTLGTLIHLRRPKHGGNVHPPRNVVHVILGIVIIIGSFFQVKTGISRDWQLSPEAAQIATVVWICWTIAIPMVYFAGLKHLKTQFDQERLGWHEPIVAPPILRAAAIRRASEETLSERGRIIVPPVLVDDGTHDIFSRRRAHEPDPDATEMRELERPVPISVHA</sequence>
<feature type="domain" description="Cytochrome b561" evidence="9">
    <location>
        <begin position="143"/>
        <end position="345"/>
    </location>
</feature>
<dbReference type="PANTHER" id="PTHR47797">
    <property type="entry name" value="DEHYDROGENASE, PUTATIVE (AFU_ORTHOLOGUE AFUA_8G05805)-RELATED"/>
    <property type="match status" value="1"/>
</dbReference>
<gene>
    <name evidence="10" type="ORF">QCA50_002773</name>
</gene>
<keyword evidence="2" id="KW-0813">Transport</keyword>
<evidence type="ECO:0000256" key="8">
    <source>
        <dbReference type="SAM" id="Phobius"/>
    </source>
</evidence>
<name>A0AAW0GTC1_9APHY</name>
<dbReference type="CDD" id="cd08760">
    <property type="entry name" value="Cyt_b561_FRRS1_like"/>
    <property type="match status" value="1"/>
</dbReference>
<evidence type="ECO:0000256" key="5">
    <source>
        <dbReference type="ARBA" id="ARBA00022989"/>
    </source>
</evidence>
<keyword evidence="4" id="KW-0249">Electron transport</keyword>
<feature type="region of interest" description="Disordered" evidence="7">
    <location>
        <begin position="55"/>
        <end position="78"/>
    </location>
</feature>
<feature type="compositionally biased region" description="Low complexity" evidence="7">
    <location>
        <begin position="144"/>
        <end position="165"/>
    </location>
</feature>
<dbReference type="Gene3D" id="1.20.120.1770">
    <property type="match status" value="1"/>
</dbReference>
<feature type="transmembrane region" description="Helical" evidence="8">
    <location>
        <begin position="282"/>
        <end position="302"/>
    </location>
</feature>
<dbReference type="GO" id="GO:0016020">
    <property type="term" value="C:membrane"/>
    <property type="evidence" value="ECO:0007669"/>
    <property type="project" value="UniProtKB-SubCell"/>
</dbReference>
<dbReference type="Pfam" id="PF16010">
    <property type="entry name" value="CDH-cyt"/>
    <property type="match status" value="1"/>
</dbReference>
<dbReference type="InterPro" id="IPR005018">
    <property type="entry name" value="DOMON_domain"/>
</dbReference>
<evidence type="ECO:0000256" key="4">
    <source>
        <dbReference type="ARBA" id="ARBA00022982"/>
    </source>
</evidence>
<dbReference type="AlphaFoldDB" id="A0AAW0GTC1"/>
<feature type="transmembrane region" description="Helical" evidence="8">
    <location>
        <begin position="249"/>
        <end position="270"/>
    </location>
</feature>
<feature type="transmembrane region" description="Helical" evidence="8">
    <location>
        <begin position="176"/>
        <end position="198"/>
    </location>
</feature>
<feature type="region of interest" description="Disordered" evidence="7">
    <location>
        <begin position="398"/>
        <end position="425"/>
    </location>
</feature>
<dbReference type="SMART" id="SM00664">
    <property type="entry name" value="DoH"/>
    <property type="match status" value="1"/>
</dbReference>
<dbReference type="Proteomes" id="UP001385951">
    <property type="component" value="Unassembled WGS sequence"/>
</dbReference>
<evidence type="ECO:0000256" key="3">
    <source>
        <dbReference type="ARBA" id="ARBA00022692"/>
    </source>
</evidence>
<keyword evidence="11" id="KW-1185">Reference proteome</keyword>
<feature type="transmembrane region" description="Helical" evidence="8">
    <location>
        <begin position="317"/>
        <end position="338"/>
    </location>
</feature>
<organism evidence="10 11">
    <name type="scientific">Cerrena zonata</name>
    <dbReference type="NCBI Taxonomy" id="2478898"/>
    <lineage>
        <taxon>Eukaryota</taxon>
        <taxon>Fungi</taxon>
        <taxon>Dikarya</taxon>
        <taxon>Basidiomycota</taxon>
        <taxon>Agaricomycotina</taxon>
        <taxon>Agaricomycetes</taxon>
        <taxon>Polyporales</taxon>
        <taxon>Cerrenaceae</taxon>
        <taxon>Cerrena</taxon>
    </lineage>
</organism>
<dbReference type="InterPro" id="IPR015920">
    <property type="entry name" value="Cellobiose_DH-like_cyt"/>
</dbReference>
<evidence type="ECO:0000313" key="10">
    <source>
        <dbReference type="EMBL" id="KAK7693207.1"/>
    </source>
</evidence>
<dbReference type="InterPro" id="IPR006593">
    <property type="entry name" value="Cyt_b561/ferric_Rdtase_TM"/>
</dbReference>
<feature type="transmembrane region" description="Helical" evidence="8">
    <location>
        <begin position="210"/>
        <end position="229"/>
    </location>
</feature>
<proteinExistence type="predicted"/>
<dbReference type="SUPFAM" id="SSF49344">
    <property type="entry name" value="CBD9-like"/>
    <property type="match status" value="1"/>
</dbReference>
<dbReference type="EMBL" id="JASBNA010000003">
    <property type="protein sequence ID" value="KAK7693207.1"/>
    <property type="molecule type" value="Genomic_DNA"/>
</dbReference>
<dbReference type="SMART" id="SM00665">
    <property type="entry name" value="B561"/>
    <property type="match status" value="1"/>
</dbReference>
<protein>
    <recommendedName>
        <fullName evidence="9">Cytochrome b561 domain-containing protein</fullName>
    </recommendedName>
</protein>
<comment type="subcellular location">
    <subcellularLocation>
        <location evidence="1">Membrane</location>
    </subcellularLocation>
</comment>
<comment type="caution">
    <text evidence="10">The sequence shown here is derived from an EMBL/GenBank/DDBJ whole genome shotgun (WGS) entry which is preliminary data.</text>
</comment>